<reference evidence="2 3" key="1">
    <citation type="submission" date="2015-05" db="EMBL/GenBank/DDBJ databases">
        <authorList>
            <person name="Tang B."/>
            <person name="Yu Y."/>
        </authorList>
    </citation>
    <scope>NUCLEOTIDE SEQUENCE [LARGE SCALE GENOMIC DNA]</scope>
    <source>
        <strain evidence="2 3">DSM 7029</strain>
    </source>
</reference>
<name>A0A0G3BLS0_9BURK</name>
<gene>
    <name evidence="2" type="ORF">AAW51_3651</name>
</gene>
<evidence type="ECO:0000256" key="1">
    <source>
        <dbReference type="SAM" id="MobiDB-lite"/>
    </source>
</evidence>
<dbReference type="Proteomes" id="UP000035352">
    <property type="component" value="Chromosome"/>
</dbReference>
<dbReference type="KEGG" id="pbh:AAW51_3651"/>
<feature type="region of interest" description="Disordered" evidence="1">
    <location>
        <begin position="1"/>
        <end position="32"/>
    </location>
</feature>
<accession>A0A0G3BLS0</accession>
<dbReference type="RefSeq" id="WP_047195730.1">
    <property type="nucleotide sequence ID" value="NZ_CP011371.1"/>
</dbReference>
<keyword evidence="3" id="KW-1185">Reference proteome</keyword>
<proteinExistence type="predicted"/>
<dbReference type="AlphaFoldDB" id="A0A0G3BLS0"/>
<organism evidence="2 3">
    <name type="scientific">Caldimonas brevitalea</name>
    <dbReference type="NCBI Taxonomy" id="413882"/>
    <lineage>
        <taxon>Bacteria</taxon>
        <taxon>Pseudomonadati</taxon>
        <taxon>Pseudomonadota</taxon>
        <taxon>Betaproteobacteria</taxon>
        <taxon>Burkholderiales</taxon>
        <taxon>Sphaerotilaceae</taxon>
        <taxon>Caldimonas</taxon>
    </lineage>
</organism>
<dbReference type="EMBL" id="CP011371">
    <property type="protein sequence ID" value="AKJ30342.1"/>
    <property type="molecule type" value="Genomic_DNA"/>
</dbReference>
<feature type="compositionally biased region" description="Low complexity" evidence="1">
    <location>
        <begin position="23"/>
        <end position="32"/>
    </location>
</feature>
<dbReference type="STRING" id="413882.AAW51_3651"/>
<sequence length="338" mass="35392">MQIAPLDSGLPALRRAPGTDRPAAAAAGSTQATATSAPLAGAGLRGWQPQFNGQVAGAQQALGFLDEADSQLQQLKATLSGKLAKGEAGDSGTAEALQRFEALWRRRSEASAASLDGQLAYQGKGGARQQFKIRGLDLKAVRAGAAETLAISVGASGQRAVRVHIDPALGDAEVAARLDQALAPIGIRAGLDTQGRLGFSTPETNWPAVRDGLAMQGGGIRFPSGRFHSVRTEPEPQAVRPEGWQGNDRAALRQTLQQVVDALDRVRRSRDAIQQALDEAARQVDPPVAAVEGSWASTFTAEFESASREPGYQLLSAIAPALIGIDRQRVMALLGLTA</sequence>
<evidence type="ECO:0000313" key="3">
    <source>
        <dbReference type="Proteomes" id="UP000035352"/>
    </source>
</evidence>
<evidence type="ECO:0000313" key="2">
    <source>
        <dbReference type="EMBL" id="AKJ30342.1"/>
    </source>
</evidence>
<protein>
    <submittedName>
        <fullName evidence="2">Uncharacterized protein</fullName>
    </submittedName>
</protein>
<dbReference type="OrthoDB" id="8561678at2"/>